<evidence type="ECO:0000259" key="2">
    <source>
        <dbReference type="Pfam" id="PF09250"/>
    </source>
</evidence>
<evidence type="ECO:0000313" key="3">
    <source>
        <dbReference type="EMBL" id="QKW54436.1"/>
    </source>
</evidence>
<dbReference type="Pfam" id="PF09250">
    <property type="entry name" value="Prim-Pol"/>
    <property type="match status" value="1"/>
</dbReference>
<dbReference type="AlphaFoldDB" id="A0A7H8NJC1"/>
<evidence type="ECO:0000256" key="1">
    <source>
        <dbReference type="SAM" id="MobiDB-lite"/>
    </source>
</evidence>
<gene>
    <name evidence="3" type="ORF">HUT08_11475</name>
</gene>
<protein>
    <recommendedName>
        <fullName evidence="2">DNA primase/polymerase bifunctional N-terminal domain-containing protein</fullName>
    </recommendedName>
</protein>
<dbReference type="Proteomes" id="UP000509303">
    <property type="component" value="Chromosome"/>
</dbReference>
<reference evidence="3 4" key="1">
    <citation type="submission" date="2020-06" db="EMBL/GenBank/DDBJ databases">
        <title>Genome mining for natural products.</title>
        <authorList>
            <person name="Zhang B."/>
            <person name="Shi J."/>
            <person name="Ge H."/>
        </authorList>
    </citation>
    <scope>NUCLEOTIDE SEQUENCE [LARGE SCALE GENOMIC DNA]</scope>
    <source>
        <strain evidence="3 4">NA00687</strain>
    </source>
</reference>
<feature type="region of interest" description="Disordered" evidence="1">
    <location>
        <begin position="159"/>
        <end position="206"/>
    </location>
</feature>
<dbReference type="EMBL" id="CP054929">
    <property type="protein sequence ID" value="QKW54436.1"/>
    <property type="molecule type" value="Genomic_DNA"/>
</dbReference>
<organism evidence="3 4">
    <name type="scientific">Streptomyces buecherae</name>
    <dbReference type="NCBI Taxonomy" id="2763006"/>
    <lineage>
        <taxon>Bacteria</taxon>
        <taxon>Bacillati</taxon>
        <taxon>Actinomycetota</taxon>
        <taxon>Actinomycetes</taxon>
        <taxon>Kitasatosporales</taxon>
        <taxon>Streptomycetaceae</taxon>
        <taxon>Streptomyces</taxon>
    </lineage>
</organism>
<name>A0A7H8NJC1_9ACTN</name>
<feature type="region of interest" description="Disordered" evidence="1">
    <location>
        <begin position="292"/>
        <end position="312"/>
    </location>
</feature>
<accession>A0A7H8NJC1</accession>
<evidence type="ECO:0000313" key="4">
    <source>
        <dbReference type="Proteomes" id="UP000509303"/>
    </source>
</evidence>
<proteinExistence type="predicted"/>
<feature type="domain" description="DNA primase/polymerase bifunctional N-terminal" evidence="2">
    <location>
        <begin position="20"/>
        <end position="134"/>
    </location>
</feature>
<keyword evidence="4" id="KW-1185">Reference proteome</keyword>
<dbReference type="InterPro" id="IPR015330">
    <property type="entry name" value="DNA_primase/pol_bifunc_N"/>
</dbReference>
<feature type="compositionally biased region" description="Pro residues" evidence="1">
    <location>
        <begin position="168"/>
        <end position="198"/>
    </location>
</feature>
<sequence>MARERRGPVGEARYGAASVTPAGADWLASASAFPRSVHALWAARPTAPSVLPCGIAFDVVSAPALFGRRMVDRLWCEGPGSGPVAVQRGRVLLFTRPGVAQRLPSLLSWEEWGAGVVPPLLCHGAGDAVTIPPLRAPEPAGFEDLPEAADPFAGAFLARRPGAGEPRVPGPGPLGLPAGAPYPDPALPHPGHAGPPRPGAEGGPYREGAYEETAYAAGAYGARGVGSYAGAAEPDAGVLASVASAAAGGADAGRRAAGASAGSRWLVAPDVRHPWLPGPDVLLWACVRAARGQARGARADTPVTRASPSGRG</sequence>